<gene>
    <name evidence="7" type="ORF">CSOL1703_00002384</name>
</gene>
<proteinExistence type="inferred from homology"/>
<sequence length="303" mass="33725">MDSLQTRNNALKVNPPGGQSHLSVDGSNWLFAVMACFTVSFLAYYGLSFKPRNGEKVFHYLFTIALLVGSISYFAMASGLAYSVIPTERYILDAATYQIFFAKYILWVVAFPAIIIALGLVSGVSWATIFFNVCVSWAWCVKTKSDIPCQIFTDCVDRIIAYLCSAYTATRYKWGFYGFGTAAYVILAIQTLWASRSSANRLGMGRDHTMIAGYVNLFWFLYPIAFAVSDGGNVIGVTQSFIFFGIIDLLLVCGTAFIFLFLARKWDYGRMNLHFTQYGRVNRTYPEKHAGPVAATATPATRG</sequence>
<feature type="transmembrane region" description="Helical" evidence="6">
    <location>
        <begin position="174"/>
        <end position="193"/>
    </location>
</feature>
<evidence type="ECO:0000256" key="2">
    <source>
        <dbReference type="ARBA" id="ARBA00008130"/>
    </source>
</evidence>
<dbReference type="InterPro" id="IPR043476">
    <property type="entry name" value="Yro2-like_7TM"/>
</dbReference>
<evidence type="ECO:0000313" key="7">
    <source>
        <dbReference type="EMBL" id="CAH0050412.1"/>
    </source>
</evidence>
<evidence type="ECO:0000256" key="3">
    <source>
        <dbReference type="ARBA" id="ARBA00022692"/>
    </source>
</evidence>
<dbReference type="GO" id="GO:0005783">
    <property type="term" value="C:endoplasmic reticulum"/>
    <property type="evidence" value="ECO:0007669"/>
    <property type="project" value="TreeGrafter"/>
</dbReference>
<feature type="transmembrane region" description="Helical" evidence="6">
    <location>
        <begin position="29"/>
        <end position="47"/>
    </location>
</feature>
<dbReference type="PANTHER" id="PTHR28286">
    <property type="match status" value="1"/>
</dbReference>
<dbReference type="EMBL" id="CABFOC020000035">
    <property type="protein sequence ID" value="CAH0050412.1"/>
    <property type="molecule type" value="Genomic_DNA"/>
</dbReference>
<comment type="similarity">
    <text evidence="2">Belongs to the archaeal/bacterial/fungal opsin family.</text>
</comment>
<evidence type="ECO:0000256" key="6">
    <source>
        <dbReference type="SAM" id="Phobius"/>
    </source>
</evidence>
<reference evidence="7" key="1">
    <citation type="submission" date="2021-10" db="EMBL/GenBank/DDBJ databases">
        <authorList>
            <person name="Piombo E."/>
        </authorList>
    </citation>
    <scope>NUCLEOTIDE SEQUENCE</scope>
</reference>
<evidence type="ECO:0000256" key="4">
    <source>
        <dbReference type="ARBA" id="ARBA00022989"/>
    </source>
</evidence>
<dbReference type="Proteomes" id="UP000775872">
    <property type="component" value="Unassembled WGS sequence"/>
</dbReference>
<dbReference type="PRINTS" id="PR00251">
    <property type="entry name" value="BACTRLOPSIN"/>
</dbReference>
<keyword evidence="3 6" id="KW-0812">Transmembrane</keyword>
<evidence type="ECO:0000256" key="5">
    <source>
        <dbReference type="ARBA" id="ARBA00023136"/>
    </source>
</evidence>
<dbReference type="SMART" id="SM01021">
    <property type="entry name" value="Bac_rhodopsin"/>
    <property type="match status" value="1"/>
</dbReference>
<name>A0A9N9Z7F0_9HYPO</name>
<feature type="transmembrane region" description="Helical" evidence="6">
    <location>
        <begin position="105"/>
        <end position="135"/>
    </location>
</feature>
<organism evidence="7 8">
    <name type="scientific">Clonostachys solani</name>
    <dbReference type="NCBI Taxonomy" id="160281"/>
    <lineage>
        <taxon>Eukaryota</taxon>
        <taxon>Fungi</taxon>
        <taxon>Dikarya</taxon>
        <taxon>Ascomycota</taxon>
        <taxon>Pezizomycotina</taxon>
        <taxon>Sordariomycetes</taxon>
        <taxon>Hypocreomycetidae</taxon>
        <taxon>Hypocreales</taxon>
        <taxon>Bionectriaceae</taxon>
        <taxon>Clonostachys</taxon>
    </lineage>
</organism>
<accession>A0A9N9Z7F0</accession>
<dbReference type="PANTHER" id="PTHR28286:SF1">
    <property type="entry name" value="30 KDA HEAT SHOCK PROTEIN-RELATED"/>
    <property type="match status" value="1"/>
</dbReference>
<dbReference type="CDD" id="cd15239">
    <property type="entry name" value="7tm_YRO2_fungal-like"/>
    <property type="match status" value="1"/>
</dbReference>
<evidence type="ECO:0000256" key="1">
    <source>
        <dbReference type="ARBA" id="ARBA00004141"/>
    </source>
</evidence>
<dbReference type="SUPFAM" id="SSF81321">
    <property type="entry name" value="Family A G protein-coupled receptor-like"/>
    <property type="match status" value="1"/>
</dbReference>
<protein>
    <submittedName>
        <fullName evidence="7">Uncharacterized protein</fullName>
    </submittedName>
</protein>
<dbReference type="AlphaFoldDB" id="A0A9N9Z7F0"/>
<keyword evidence="4 6" id="KW-1133">Transmembrane helix</keyword>
<dbReference type="InterPro" id="IPR001425">
    <property type="entry name" value="Arc/bac/fun_rhodopsins"/>
</dbReference>
<feature type="transmembrane region" description="Helical" evidence="6">
    <location>
        <begin position="214"/>
        <end position="235"/>
    </location>
</feature>
<dbReference type="GO" id="GO:0005886">
    <property type="term" value="C:plasma membrane"/>
    <property type="evidence" value="ECO:0007669"/>
    <property type="project" value="TreeGrafter"/>
</dbReference>
<dbReference type="Gene3D" id="1.20.1070.10">
    <property type="entry name" value="Rhodopsin 7-helix transmembrane proteins"/>
    <property type="match status" value="1"/>
</dbReference>
<comment type="subcellular location">
    <subcellularLocation>
        <location evidence="1">Membrane</location>
        <topology evidence="1">Multi-pass membrane protein</topology>
    </subcellularLocation>
</comment>
<keyword evidence="8" id="KW-1185">Reference proteome</keyword>
<evidence type="ECO:0000313" key="8">
    <source>
        <dbReference type="Proteomes" id="UP000775872"/>
    </source>
</evidence>
<keyword evidence="5 6" id="KW-0472">Membrane</keyword>
<dbReference type="OrthoDB" id="536545at2759"/>
<feature type="transmembrane region" description="Helical" evidence="6">
    <location>
        <begin position="59"/>
        <end position="85"/>
    </location>
</feature>
<comment type="caution">
    <text evidence="7">The sequence shown here is derived from an EMBL/GenBank/DDBJ whole genome shotgun (WGS) entry which is preliminary data.</text>
</comment>
<feature type="transmembrane region" description="Helical" evidence="6">
    <location>
        <begin position="241"/>
        <end position="263"/>
    </location>
</feature>